<dbReference type="AlphaFoldDB" id="A0AAE1E2M3"/>
<proteinExistence type="predicted"/>
<dbReference type="EMBL" id="JAWDGP010001479">
    <property type="protein sequence ID" value="KAK3791265.1"/>
    <property type="molecule type" value="Genomic_DNA"/>
</dbReference>
<accession>A0AAE1E2M3</accession>
<reference evidence="2" key="1">
    <citation type="journal article" date="2023" name="G3 (Bethesda)">
        <title>A reference genome for the long-term kleptoplast-retaining sea slug Elysia crispata morphotype clarki.</title>
        <authorList>
            <person name="Eastman K.E."/>
            <person name="Pendleton A.L."/>
            <person name="Shaikh M.A."/>
            <person name="Suttiyut T."/>
            <person name="Ogas R."/>
            <person name="Tomko P."/>
            <person name="Gavelis G."/>
            <person name="Widhalm J.R."/>
            <person name="Wisecaver J.H."/>
        </authorList>
    </citation>
    <scope>NUCLEOTIDE SEQUENCE</scope>
    <source>
        <strain evidence="2">ECLA1</strain>
    </source>
</reference>
<gene>
    <name evidence="2" type="ORF">RRG08_066946</name>
</gene>
<evidence type="ECO:0000313" key="2">
    <source>
        <dbReference type="EMBL" id="KAK3791265.1"/>
    </source>
</evidence>
<sequence length="159" mass="17665">MNVILTITEKINNIDSISWDSIFALYSPAKGGGWSAKQKQDGGPGHSGQQNRSKMADLAIVWSAKQKQDGGSGHSGQQNRSKMADLAIVVSKTEARWRIWRDKNTRMRRGRDELCARLSSGRQGETDPRKHVISVAQESRSVMTISELQNSLPELLSRC</sequence>
<name>A0AAE1E2M3_9GAST</name>
<keyword evidence="3" id="KW-1185">Reference proteome</keyword>
<organism evidence="2 3">
    <name type="scientific">Elysia crispata</name>
    <name type="common">lettuce slug</name>
    <dbReference type="NCBI Taxonomy" id="231223"/>
    <lineage>
        <taxon>Eukaryota</taxon>
        <taxon>Metazoa</taxon>
        <taxon>Spiralia</taxon>
        <taxon>Lophotrochozoa</taxon>
        <taxon>Mollusca</taxon>
        <taxon>Gastropoda</taxon>
        <taxon>Heterobranchia</taxon>
        <taxon>Euthyneura</taxon>
        <taxon>Panpulmonata</taxon>
        <taxon>Sacoglossa</taxon>
        <taxon>Placobranchoidea</taxon>
        <taxon>Plakobranchidae</taxon>
        <taxon>Elysia</taxon>
    </lineage>
</organism>
<evidence type="ECO:0000313" key="3">
    <source>
        <dbReference type="Proteomes" id="UP001283361"/>
    </source>
</evidence>
<dbReference type="Proteomes" id="UP001283361">
    <property type="component" value="Unassembled WGS sequence"/>
</dbReference>
<comment type="caution">
    <text evidence="2">The sequence shown here is derived from an EMBL/GenBank/DDBJ whole genome shotgun (WGS) entry which is preliminary data.</text>
</comment>
<protein>
    <submittedName>
        <fullName evidence="2">Uncharacterized protein</fullName>
    </submittedName>
</protein>
<evidence type="ECO:0000256" key="1">
    <source>
        <dbReference type="SAM" id="MobiDB-lite"/>
    </source>
</evidence>
<feature type="region of interest" description="Disordered" evidence="1">
    <location>
        <begin position="33"/>
        <end position="53"/>
    </location>
</feature>